<name>A0A8S2D0K2_9BILA</name>
<evidence type="ECO:0000256" key="1">
    <source>
        <dbReference type="SAM" id="MobiDB-lite"/>
    </source>
</evidence>
<feature type="compositionally biased region" description="Polar residues" evidence="1">
    <location>
        <begin position="268"/>
        <end position="280"/>
    </location>
</feature>
<feature type="region of interest" description="Disordered" evidence="1">
    <location>
        <begin position="268"/>
        <end position="288"/>
    </location>
</feature>
<dbReference type="AlphaFoldDB" id="A0A8S2D0K2"/>
<dbReference type="EMBL" id="CAJOBA010002239">
    <property type="protein sequence ID" value="CAF3636301.1"/>
    <property type="molecule type" value="Genomic_DNA"/>
</dbReference>
<evidence type="ECO:0000313" key="3">
    <source>
        <dbReference type="EMBL" id="CAF3636301.1"/>
    </source>
</evidence>
<evidence type="ECO:0000313" key="4">
    <source>
        <dbReference type="Proteomes" id="UP000677228"/>
    </source>
</evidence>
<dbReference type="EMBL" id="CAJNOK010002239">
    <property type="protein sequence ID" value="CAF0851081.1"/>
    <property type="molecule type" value="Genomic_DNA"/>
</dbReference>
<comment type="caution">
    <text evidence="2">The sequence shown here is derived from an EMBL/GenBank/DDBJ whole genome shotgun (WGS) entry which is preliminary data.</text>
</comment>
<protein>
    <submittedName>
        <fullName evidence="2">Uncharacterized protein</fullName>
    </submittedName>
</protein>
<dbReference type="Proteomes" id="UP000682733">
    <property type="component" value="Unassembled WGS sequence"/>
</dbReference>
<reference evidence="2" key="1">
    <citation type="submission" date="2021-02" db="EMBL/GenBank/DDBJ databases">
        <authorList>
            <person name="Nowell W R."/>
        </authorList>
    </citation>
    <scope>NUCLEOTIDE SEQUENCE</scope>
</reference>
<proteinExistence type="predicted"/>
<feature type="region of interest" description="Disordered" evidence="1">
    <location>
        <begin position="409"/>
        <end position="436"/>
    </location>
</feature>
<sequence length="436" mass="48367">LMINRLKNSDNELITQLSSQNGLYTLIYIIELEKTQKSIVNVYQRIDDSWTKFDGRETSSVSNVECNGKVLTLWLCQSPVQWSSSTSFSKTNEVSQQTVPSVSTIIFPPSIQRPEDDVEKLSLLSPSPSLGSSLNVVATNNSSVFVYNSIETPISTIDETITDLSPISNTDTVSPMAIEKPNEATSDAQNTYQGSSTITFDNYLLLPNNESSFLYNIPMDPKTNDQDEFDKIDDSFWDSIEVNHSSITDISTDKLTNVEYPSSIINSDTTVTSSTRSNQPTSTSTASTISKTDSVSDLFLTLFDQTKQEHQTKYSITNQRVDHDIAVDTLASNVLWPLLVSQTKRKLKNSKTTRTSSISGLSDSQRSFASNTFSTLTHPILTSSSSTASRSGSSNMNLEKLKQFLNYTEPTARTKTSLNTTTPRNRRVTPYSTNKK</sequence>
<accession>A0A8S2D0K2</accession>
<feature type="non-terminal residue" evidence="2">
    <location>
        <position position="1"/>
    </location>
</feature>
<evidence type="ECO:0000313" key="2">
    <source>
        <dbReference type="EMBL" id="CAF0851081.1"/>
    </source>
</evidence>
<dbReference type="Proteomes" id="UP000677228">
    <property type="component" value="Unassembled WGS sequence"/>
</dbReference>
<organism evidence="2 4">
    <name type="scientific">Didymodactylos carnosus</name>
    <dbReference type="NCBI Taxonomy" id="1234261"/>
    <lineage>
        <taxon>Eukaryota</taxon>
        <taxon>Metazoa</taxon>
        <taxon>Spiralia</taxon>
        <taxon>Gnathifera</taxon>
        <taxon>Rotifera</taxon>
        <taxon>Eurotatoria</taxon>
        <taxon>Bdelloidea</taxon>
        <taxon>Philodinida</taxon>
        <taxon>Philodinidae</taxon>
        <taxon>Didymodactylos</taxon>
    </lineage>
</organism>
<feature type="compositionally biased region" description="Polar residues" evidence="1">
    <location>
        <begin position="409"/>
        <end position="418"/>
    </location>
</feature>
<gene>
    <name evidence="2" type="ORF">OVA965_LOCUS7146</name>
    <name evidence="3" type="ORF">TMI583_LOCUS7142</name>
</gene>